<protein>
    <recommendedName>
        <fullName evidence="2">Bacterial Ig domain-containing protein</fullName>
    </recommendedName>
</protein>
<comment type="caution">
    <text evidence="3">The sequence shown here is derived from an EMBL/GenBank/DDBJ whole genome shotgun (WGS) entry which is preliminary data.</text>
</comment>
<dbReference type="EMBL" id="DRHH01000033">
    <property type="protein sequence ID" value="HEB13940.1"/>
    <property type="molecule type" value="Genomic_DNA"/>
</dbReference>
<feature type="transmembrane region" description="Helical" evidence="1">
    <location>
        <begin position="53"/>
        <end position="74"/>
    </location>
</feature>
<organism evidence="3">
    <name type="scientific">candidate division WWE3 bacterium</name>
    <dbReference type="NCBI Taxonomy" id="2053526"/>
    <lineage>
        <taxon>Bacteria</taxon>
        <taxon>Katanobacteria</taxon>
    </lineage>
</organism>
<keyword evidence="1" id="KW-0812">Transmembrane</keyword>
<evidence type="ECO:0000313" key="3">
    <source>
        <dbReference type="EMBL" id="HEB13940.1"/>
    </source>
</evidence>
<evidence type="ECO:0000256" key="1">
    <source>
        <dbReference type="SAM" id="Phobius"/>
    </source>
</evidence>
<sequence>QLVERPLRKGQVLGSIPSVGSIIVRKSRKYIVKRKRNLKKSWKSLSREDKSDLTRFVQVLGITFLIIFAVYYIGVNGLTHIGGFWSIFTGERGEVRGDTVAPPPPTLSPIAQYSKSKEVNIKGNAEPGAEITLFVNDEETGKAITEAGGTFSFSKVLLPKEGKNTIDAVATDKSGNQSNKSAKLIVTRDTKKPKLEVAKPSDGQTFSGDDNQIKVKGTTEAGATVRVNNIQAQVRAGGVFETTVVATEPGSIKITVKATDKAGNEEKIELTVAYE</sequence>
<dbReference type="NCBIfam" id="NF033510">
    <property type="entry name" value="Ca_tandemer"/>
    <property type="match status" value="2"/>
</dbReference>
<name>A0A7C1T2K8_UNCKA</name>
<feature type="domain" description="Bacterial Ig" evidence="2">
    <location>
        <begin position="115"/>
        <end position="181"/>
    </location>
</feature>
<evidence type="ECO:0000259" key="2">
    <source>
        <dbReference type="Pfam" id="PF17936"/>
    </source>
</evidence>
<dbReference type="Pfam" id="PF09136">
    <property type="entry name" value="Glucodextran_B"/>
    <property type="match status" value="1"/>
</dbReference>
<dbReference type="InterPro" id="IPR041498">
    <property type="entry name" value="Big_6"/>
</dbReference>
<reference evidence="3" key="1">
    <citation type="journal article" date="2020" name="mSystems">
        <title>Genome- and Community-Level Interaction Insights into Carbon Utilization and Element Cycling Functions of Hydrothermarchaeota in Hydrothermal Sediment.</title>
        <authorList>
            <person name="Zhou Z."/>
            <person name="Liu Y."/>
            <person name="Xu W."/>
            <person name="Pan J."/>
            <person name="Luo Z.H."/>
            <person name="Li M."/>
        </authorList>
    </citation>
    <scope>NUCLEOTIDE SEQUENCE [LARGE SCALE GENOMIC DNA]</scope>
    <source>
        <strain evidence="3">HyVt-365</strain>
    </source>
</reference>
<proteinExistence type="predicted"/>
<dbReference type="Gene3D" id="2.60.40.10">
    <property type="entry name" value="Immunoglobulins"/>
    <property type="match status" value="2"/>
</dbReference>
<feature type="non-terminal residue" evidence="3">
    <location>
        <position position="1"/>
    </location>
</feature>
<gene>
    <name evidence="3" type="ORF">ENI09_00815</name>
</gene>
<dbReference type="AlphaFoldDB" id="A0A7C1T2K8"/>
<keyword evidence="1" id="KW-0472">Membrane</keyword>
<keyword evidence="1" id="KW-1133">Transmembrane helix</keyword>
<dbReference type="InterPro" id="IPR013783">
    <property type="entry name" value="Ig-like_fold"/>
</dbReference>
<accession>A0A7C1T2K8</accession>
<dbReference type="Pfam" id="PF17936">
    <property type="entry name" value="Big_6"/>
    <property type="match status" value="1"/>
</dbReference>
<dbReference type="Proteomes" id="UP000885744">
    <property type="component" value="Unassembled WGS sequence"/>
</dbReference>